<dbReference type="Proteomes" id="UP001501759">
    <property type="component" value="Unassembled WGS sequence"/>
</dbReference>
<accession>A0ABP9JI74</accession>
<protein>
    <recommendedName>
        <fullName evidence="3">Transposase</fullName>
    </recommendedName>
</protein>
<keyword evidence="2" id="KW-1185">Reference proteome</keyword>
<dbReference type="RefSeq" id="WP_345657385.1">
    <property type="nucleotide sequence ID" value="NZ_BAABKB010000040.1"/>
</dbReference>
<proteinExistence type="predicted"/>
<comment type="caution">
    <text evidence="1">The sequence shown here is derived from an EMBL/GenBank/DDBJ whole genome shotgun (WGS) entry which is preliminary data.</text>
</comment>
<sequence length="81" mass="8982">MTARTAQARDTPGRAPTPQQVVAELLVDLDGRRARYECRRPNCPQPLEGPITAARHGLAELRAFIAGIKDVHLAAFHKEQR</sequence>
<evidence type="ECO:0008006" key="3">
    <source>
        <dbReference type="Google" id="ProtNLM"/>
    </source>
</evidence>
<organism evidence="1 2">
    <name type="scientific">Streptomyces siamensis</name>
    <dbReference type="NCBI Taxonomy" id="1274986"/>
    <lineage>
        <taxon>Bacteria</taxon>
        <taxon>Bacillati</taxon>
        <taxon>Actinomycetota</taxon>
        <taxon>Actinomycetes</taxon>
        <taxon>Kitasatosporales</taxon>
        <taxon>Streptomycetaceae</taxon>
        <taxon>Streptomyces</taxon>
    </lineage>
</organism>
<dbReference type="EMBL" id="BAABKB010000040">
    <property type="protein sequence ID" value="GAA5033007.1"/>
    <property type="molecule type" value="Genomic_DNA"/>
</dbReference>
<evidence type="ECO:0000313" key="2">
    <source>
        <dbReference type="Proteomes" id="UP001501759"/>
    </source>
</evidence>
<name>A0ABP9JI74_9ACTN</name>
<evidence type="ECO:0000313" key="1">
    <source>
        <dbReference type="EMBL" id="GAA5033007.1"/>
    </source>
</evidence>
<gene>
    <name evidence="1" type="ORF">GCM10023335_76050</name>
</gene>
<reference evidence="2" key="1">
    <citation type="journal article" date="2019" name="Int. J. Syst. Evol. Microbiol.">
        <title>The Global Catalogue of Microorganisms (GCM) 10K type strain sequencing project: providing services to taxonomists for standard genome sequencing and annotation.</title>
        <authorList>
            <consortium name="The Broad Institute Genomics Platform"/>
            <consortium name="The Broad Institute Genome Sequencing Center for Infectious Disease"/>
            <person name="Wu L."/>
            <person name="Ma J."/>
        </authorList>
    </citation>
    <scope>NUCLEOTIDE SEQUENCE [LARGE SCALE GENOMIC DNA]</scope>
    <source>
        <strain evidence="2">JCM 18409</strain>
    </source>
</reference>